<evidence type="ECO:0000313" key="8">
    <source>
        <dbReference type="Proteomes" id="UP000317893"/>
    </source>
</evidence>
<accession>A0A542E617</accession>
<name>A0A542E617_9MICO</name>
<organism evidence="7 8">
    <name type="scientific">Lapillicoccus jejuensis</name>
    <dbReference type="NCBI Taxonomy" id="402171"/>
    <lineage>
        <taxon>Bacteria</taxon>
        <taxon>Bacillati</taxon>
        <taxon>Actinomycetota</taxon>
        <taxon>Actinomycetes</taxon>
        <taxon>Micrococcales</taxon>
        <taxon>Intrasporangiaceae</taxon>
        <taxon>Lapillicoccus</taxon>
    </lineage>
</organism>
<dbReference type="EMBL" id="VFMN01000001">
    <property type="protein sequence ID" value="TQJ10719.1"/>
    <property type="molecule type" value="Genomic_DNA"/>
</dbReference>
<dbReference type="InterPro" id="IPR011010">
    <property type="entry name" value="DNA_brk_join_enz"/>
</dbReference>
<gene>
    <name evidence="7" type="ORF">FB458_3855</name>
</gene>
<keyword evidence="3" id="KW-0233">DNA recombination</keyword>
<dbReference type="InterPro" id="IPR053876">
    <property type="entry name" value="Phage_int_M"/>
</dbReference>
<keyword evidence="2 4" id="KW-0238">DNA-binding</keyword>
<dbReference type="PANTHER" id="PTHR30349:SF64">
    <property type="entry name" value="PROPHAGE INTEGRASE INTD-RELATED"/>
    <property type="match status" value="1"/>
</dbReference>
<dbReference type="InterPro" id="IPR044068">
    <property type="entry name" value="CB"/>
</dbReference>
<evidence type="ECO:0000256" key="3">
    <source>
        <dbReference type="ARBA" id="ARBA00023172"/>
    </source>
</evidence>
<dbReference type="PROSITE" id="PS51900">
    <property type="entry name" value="CB"/>
    <property type="match status" value="1"/>
</dbReference>
<dbReference type="PANTHER" id="PTHR30349">
    <property type="entry name" value="PHAGE INTEGRASE-RELATED"/>
    <property type="match status" value="1"/>
</dbReference>
<evidence type="ECO:0000313" key="7">
    <source>
        <dbReference type="EMBL" id="TQJ10719.1"/>
    </source>
</evidence>
<dbReference type="GO" id="GO:0006310">
    <property type="term" value="P:DNA recombination"/>
    <property type="evidence" value="ECO:0007669"/>
    <property type="project" value="UniProtKB-KW"/>
</dbReference>
<dbReference type="InterPro" id="IPR002104">
    <property type="entry name" value="Integrase_catalytic"/>
</dbReference>
<evidence type="ECO:0000259" key="5">
    <source>
        <dbReference type="PROSITE" id="PS51898"/>
    </source>
</evidence>
<dbReference type="CDD" id="cd01189">
    <property type="entry name" value="INT_ICEBs1_C_like"/>
    <property type="match status" value="1"/>
</dbReference>
<dbReference type="Pfam" id="PF00589">
    <property type="entry name" value="Phage_integrase"/>
    <property type="match status" value="1"/>
</dbReference>
<dbReference type="Pfam" id="PF22022">
    <property type="entry name" value="Phage_int_M"/>
    <property type="match status" value="1"/>
</dbReference>
<dbReference type="InterPro" id="IPR010998">
    <property type="entry name" value="Integrase_recombinase_N"/>
</dbReference>
<dbReference type="GO" id="GO:0003677">
    <property type="term" value="F:DNA binding"/>
    <property type="evidence" value="ECO:0007669"/>
    <property type="project" value="UniProtKB-UniRule"/>
</dbReference>
<dbReference type="OrthoDB" id="148546at2"/>
<dbReference type="Gene3D" id="1.10.150.130">
    <property type="match status" value="1"/>
</dbReference>
<dbReference type="InterPro" id="IPR013762">
    <property type="entry name" value="Integrase-like_cat_sf"/>
</dbReference>
<dbReference type="Gene3D" id="1.10.443.10">
    <property type="entry name" value="Intergrase catalytic core"/>
    <property type="match status" value="1"/>
</dbReference>
<evidence type="ECO:0000256" key="2">
    <source>
        <dbReference type="ARBA" id="ARBA00023125"/>
    </source>
</evidence>
<keyword evidence="8" id="KW-1185">Reference proteome</keyword>
<dbReference type="PROSITE" id="PS51898">
    <property type="entry name" value="TYR_RECOMBINASE"/>
    <property type="match status" value="1"/>
</dbReference>
<evidence type="ECO:0000259" key="6">
    <source>
        <dbReference type="PROSITE" id="PS51900"/>
    </source>
</evidence>
<dbReference type="GO" id="GO:0015074">
    <property type="term" value="P:DNA integration"/>
    <property type="evidence" value="ECO:0007669"/>
    <property type="project" value="InterPro"/>
</dbReference>
<dbReference type="Proteomes" id="UP000317893">
    <property type="component" value="Unassembled WGS sequence"/>
</dbReference>
<dbReference type="InterPro" id="IPR050090">
    <property type="entry name" value="Tyrosine_recombinase_XerCD"/>
</dbReference>
<comment type="similarity">
    <text evidence="1">Belongs to the 'phage' integrase family.</text>
</comment>
<dbReference type="RefSeq" id="WP_141849903.1">
    <property type="nucleotide sequence ID" value="NZ_BAAAPR010000023.1"/>
</dbReference>
<reference evidence="7 8" key="1">
    <citation type="submission" date="2019-06" db="EMBL/GenBank/DDBJ databases">
        <title>Sequencing the genomes of 1000 actinobacteria strains.</title>
        <authorList>
            <person name="Klenk H.-P."/>
        </authorList>
    </citation>
    <scope>NUCLEOTIDE SEQUENCE [LARGE SCALE GENOMIC DNA]</scope>
    <source>
        <strain evidence="7 8">DSM 18607</strain>
    </source>
</reference>
<dbReference type="SUPFAM" id="SSF56349">
    <property type="entry name" value="DNA breaking-rejoining enzymes"/>
    <property type="match status" value="1"/>
</dbReference>
<evidence type="ECO:0000256" key="1">
    <source>
        <dbReference type="ARBA" id="ARBA00008857"/>
    </source>
</evidence>
<sequence length="386" mass="42964">MASVTSRVGRDGKARYDVRFRDPNGVQRKRSFARKRDAVDYAASVGTDKLRGAYVDRNAGRETFRTFADRWLAAQMFAPSTRTRVASDLRNHIYPTLGDKPLSAIKPSTVQAWARSLSSLAPNTQHQIFGYVGTILSAAVDDQLVTRNAARTPSVRRPRKDKTRIRPWPRERVPVLAQALPDRYAVVVAIGAGLGLRQGEIFGLAFEDVDFLRREVTVRRQVQLADSQLVFAPPKYGKERTIPLAPHVADALAAHVARIPPLQCTLPWVEPAGRLEAASLICSTREHKPINRNYFNTVWRKALIRIGVTPTRQDGCHALRHLFASVLLDAGESIKVVSEYLGHSDPGFTLRTYTHVMPDTRARSLRAIDAVFATNSAMDVPSDRLA</sequence>
<feature type="domain" description="Core-binding (CB)" evidence="6">
    <location>
        <begin position="62"/>
        <end position="140"/>
    </location>
</feature>
<evidence type="ECO:0000256" key="4">
    <source>
        <dbReference type="PROSITE-ProRule" id="PRU01248"/>
    </source>
</evidence>
<proteinExistence type="inferred from homology"/>
<protein>
    <submittedName>
        <fullName evidence="7">Site-specific recombinase XerD</fullName>
    </submittedName>
</protein>
<comment type="caution">
    <text evidence="7">The sequence shown here is derived from an EMBL/GenBank/DDBJ whole genome shotgun (WGS) entry which is preliminary data.</text>
</comment>
<feature type="domain" description="Tyr recombinase" evidence="5">
    <location>
        <begin position="163"/>
        <end position="366"/>
    </location>
</feature>
<dbReference type="AlphaFoldDB" id="A0A542E617"/>